<dbReference type="Gene3D" id="3.40.50.300">
    <property type="entry name" value="P-loop containing nucleotide triphosphate hydrolases"/>
    <property type="match status" value="1"/>
</dbReference>
<keyword evidence="3 5" id="KW-0067">ATP-binding</keyword>
<evidence type="ECO:0000313" key="5">
    <source>
        <dbReference type="EMBL" id="PLW67128.1"/>
    </source>
</evidence>
<dbReference type="RefSeq" id="WP_076000202.1">
    <property type="nucleotide sequence ID" value="NZ_PKUS01000037.1"/>
</dbReference>
<accession>A0A2N5WY41</accession>
<dbReference type="SMART" id="SM00382">
    <property type="entry name" value="AAA"/>
    <property type="match status" value="1"/>
</dbReference>
<dbReference type="InterPro" id="IPR017911">
    <property type="entry name" value="MacB-like_ATP-bd"/>
</dbReference>
<evidence type="ECO:0000256" key="3">
    <source>
        <dbReference type="ARBA" id="ARBA00022840"/>
    </source>
</evidence>
<dbReference type="InterPro" id="IPR003439">
    <property type="entry name" value="ABC_transporter-like_ATP-bd"/>
</dbReference>
<feature type="domain" description="ABC transporter" evidence="4">
    <location>
        <begin position="5"/>
        <end position="226"/>
    </location>
</feature>
<reference evidence="5 6" key="1">
    <citation type="submission" date="2018-01" db="EMBL/GenBank/DDBJ databases">
        <title>The draft genome sequence of Halioglobus lutimaris HF004.</title>
        <authorList>
            <person name="Du Z.-J."/>
            <person name="Shi M.-J."/>
        </authorList>
    </citation>
    <scope>NUCLEOTIDE SEQUENCE [LARGE SCALE GENOMIC DNA]</scope>
    <source>
        <strain evidence="5 6">HF004</strain>
    </source>
</reference>
<proteinExistence type="predicted"/>
<dbReference type="OrthoDB" id="9778897at2"/>
<dbReference type="GO" id="GO:0022857">
    <property type="term" value="F:transmembrane transporter activity"/>
    <property type="evidence" value="ECO:0007669"/>
    <property type="project" value="TreeGrafter"/>
</dbReference>
<dbReference type="GO" id="GO:0005524">
    <property type="term" value="F:ATP binding"/>
    <property type="evidence" value="ECO:0007669"/>
    <property type="project" value="UniProtKB-KW"/>
</dbReference>
<dbReference type="GO" id="GO:0005886">
    <property type="term" value="C:plasma membrane"/>
    <property type="evidence" value="ECO:0007669"/>
    <property type="project" value="TreeGrafter"/>
</dbReference>
<gene>
    <name evidence="5" type="ORF">C0039_18615</name>
</gene>
<dbReference type="Pfam" id="PF00005">
    <property type="entry name" value="ABC_tran"/>
    <property type="match status" value="1"/>
</dbReference>
<evidence type="ECO:0000313" key="6">
    <source>
        <dbReference type="Proteomes" id="UP000235005"/>
    </source>
</evidence>
<keyword evidence="6" id="KW-1185">Reference proteome</keyword>
<protein>
    <submittedName>
        <fullName evidence="5">ABC transporter ATP-binding protein</fullName>
    </submittedName>
</protein>
<dbReference type="CDD" id="cd03255">
    <property type="entry name" value="ABC_MJ0796_LolCDE_FtsE"/>
    <property type="match status" value="1"/>
</dbReference>
<sequence>MKPILEFRGVSRSYESGSGTQTVLRDVNISIFAGEFSAITGPSGSGKSTFLNLCALLDEPTTGEIYFDDVPTSGLSEALLCNLRKNAVGMVFQQYCLLPYRTVLENVLFRFRYLDMDSAETRKLARNALAMVGLEGFEDRSTHQLSGGEMQRVGIARAIALKPRLLVADEPTGNLDSAAAAQVMRCLQQLGEQGDIAILLVTHDESLLKYTSRHLSFNDGLLTECE</sequence>
<dbReference type="PROSITE" id="PS50893">
    <property type="entry name" value="ABC_TRANSPORTER_2"/>
    <property type="match status" value="1"/>
</dbReference>
<comment type="caution">
    <text evidence="5">The sequence shown here is derived from an EMBL/GenBank/DDBJ whole genome shotgun (WGS) entry which is preliminary data.</text>
</comment>
<keyword evidence="1" id="KW-0813">Transport</keyword>
<keyword evidence="2" id="KW-0547">Nucleotide-binding</keyword>
<dbReference type="SUPFAM" id="SSF52540">
    <property type="entry name" value="P-loop containing nucleoside triphosphate hydrolases"/>
    <property type="match status" value="1"/>
</dbReference>
<evidence type="ECO:0000256" key="1">
    <source>
        <dbReference type="ARBA" id="ARBA00022448"/>
    </source>
</evidence>
<organism evidence="5 6">
    <name type="scientific">Pseudohalioglobus lutimaris</name>
    <dbReference type="NCBI Taxonomy" id="1737061"/>
    <lineage>
        <taxon>Bacteria</taxon>
        <taxon>Pseudomonadati</taxon>
        <taxon>Pseudomonadota</taxon>
        <taxon>Gammaproteobacteria</taxon>
        <taxon>Cellvibrionales</taxon>
        <taxon>Halieaceae</taxon>
        <taxon>Pseudohalioglobus</taxon>
    </lineage>
</organism>
<dbReference type="PROSITE" id="PS00211">
    <property type="entry name" value="ABC_TRANSPORTER_1"/>
    <property type="match status" value="1"/>
</dbReference>
<dbReference type="InterPro" id="IPR015854">
    <property type="entry name" value="ABC_transpr_LolD-like"/>
</dbReference>
<name>A0A2N5WY41_9GAMM</name>
<dbReference type="Proteomes" id="UP000235005">
    <property type="component" value="Unassembled WGS sequence"/>
</dbReference>
<dbReference type="EMBL" id="PKUS01000037">
    <property type="protein sequence ID" value="PLW67128.1"/>
    <property type="molecule type" value="Genomic_DNA"/>
</dbReference>
<evidence type="ECO:0000256" key="2">
    <source>
        <dbReference type="ARBA" id="ARBA00022741"/>
    </source>
</evidence>
<dbReference type="InterPro" id="IPR003593">
    <property type="entry name" value="AAA+_ATPase"/>
</dbReference>
<dbReference type="PANTHER" id="PTHR24220">
    <property type="entry name" value="IMPORT ATP-BINDING PROTEIN"/>
    <property type="match status" value="1"/>
</dbReference>
<dbReference type="InterPro" id="IPR017871">
    <property type="entry name" value="ABC_transporter-like_CS"/>
</dbReference>
<dbReference type="GO" id="GO:0016887">
    <property type="term" value="F:ATP hydrolysis activity"/>
    <property type="evidence" value="ECO:0007669"/>
    <property type="project" value="InterPro"/>
</dbReference>
<dbReference type="AlphaFoldDB" id="A0A2N5WY41"/>
<evidence type="ECO:0000259" key="4">
    <source>
        <dbReference type="PROSITE" id="PS50893"/>
    </source>
</evidence>
<dbReference type="InterPro" id="IPR027417">
    <property type="entry name" value="P-loop_NTPase"/>
</dbReference>